<name>A0A7V3ZJ54_DICTH</name>
<evidence type="ECO:0000256" key="4">
    <source>
        <dbReference type="ARBA" id="ARBA00022857"/>
    </source>
</evidence>
<keyword evidence="2" id="KW-0444">Lipid biosynthesis</keyword>
<evidence type="ECO:0000256" key="7">
    <source>
        <dbReference type="ARBA" id="ARBA00023098"/>
    </source>
</evidence>
<evidence type="ECO:0000256" key="8">
    <source>
        <dbReference type="ARBA" id="ARBA00023209"/>
    </source>
</evidence>
<protein>
    <submittedName>
        <fullName evidence="10">Iron-containing alcohol dehydrogenase</fullName>
    </submittedName>
</protein>
<dbReference type="InterPro" id="IPR016205">
    <property type="entry name" value="Glycerol_DH"/>
</dbReference>
<keyword evidence="6" id="KW-0520">NAD</keyword>
<keyword evidence="8" id="KW-0594">Phospholipid biosynthesis</keyword>
<dbReference type="RefSeq" id="WP_149122438.1">
    <property type="nucleotide sequence ID" value="NZ_VTFL01000001.1"/>
</dbReference>
<dbReference type="GO" id="GO:0008654">
    <property type="term" value="P:phospholipid biosynthetic process"/>
    <property type="evidence" value="ECO:0007669"/>
    <property type="project" value="UniProtKB-KW"/>
</dbReference>
<keyword evidence="4" id="KW-0521">NADP</keyword>
<comment type="caution">
    <text evidence="10">The sequence shown here is derived from an EMBL/GenBank/DDBJ whole genome shotgun (WGS) entry which is preliminary data.</text>
</comment>
<evidence type="ECO:0000256" key="2">
    <source>
        <dbReference type="ARBA" id="ARBA00022516"/>
    </source>
</evidence>
<proteinExistence type="predicted"/>
<dbReference type="Pfam" id="PF13685">
    <property type="entry name" value="Fe-ADH_2"/>
    <property type="match status" value="1"/>
</dbReference>
<evidence type="ECO:0000256" key="1">
    <source>
        <dbReference type="ARBA" id="ARBA00022490"/>
    </source>
</evidence>
<keyword evidence="9" id="KW-1208">Phospholipid metabolism</keyword>
<organism evidence="10">
    <name type="scientific">Dictyoglomus thermophilum</name>
    <dbReference type="NCBI Taxonomy" id="14"/>
    <lineage>
        <taxon>Bacteria</taxon>
        <taxon>Pseudomonadati</taxon>
        <taxon>Dictyoglomota</taxon>
        <taxon>Dictyoglomia</taxon>
        <taxon>Dictyoglomales</taxon>
        <taxon>Dictyoglomaceae</taxon>
        <taxon>Dictyoglomus</taxon>
    </lineage>
</organism>
<reference evidence="10" key="1">
    <citation type="journal article" date="2020" name="mSystems">
        <title>Genome- and Community-Level Interaction Insights into Carbon Utilization and Element Cycling Functions of Hydrothermarchaeota in Hydrothermal Sediment.</title>
        <authorList>
            <person name="Zhou Z."/>
            <person name="Liu Y."/>
            <person name="Xu W."/>
            <person name="Pan J."/>
            <person name="Luo Z.H."/>
            <person name="Li M."/>
        </authorList>
    </citation>
    <scope>NUCLEOTIDE SEQUENCE [LARGE SCALE GENOMIC DNA]</scope>
    <source>
        <strain evidence="10">SpSt-70</strain>
    </source>
</reference>
<dbReference type="Gene3D" id="3.40.50.1970">
    <property type="match status" value="1"/>
</dbReference>
<dbReference type="PANTHER" id="PTHR43616">
    <property type="entry name" value="GLYCEROL DEHYDROGENASE"/>
    <property type="match status" value="1"/>
</dbReference>
<sequence length="403" mass="46429">MLVWDSSYSNLTDYIKNQKEKPFLLVDENTYEVAGREIESQLKKLNIDYDLLILPGDAHADEKHICKVMLHVNSNHMMVSIGSGSLTDIARFISYKMNLRFLSVPTAPSMDGYASSVAALTIDNIKTTVIAKTPEKIFARIDVIKNAPEILKKAGFGDLIGKYTALSDWKLANILTDEPINEKVYNEMYEACENTLKSINKPDFEKLLLEALIKSGELMAIVGNSRPASGAEHHIAHYLEFLGYDIFHGIKVGISTLYVIKLYEKLFEIDLDNTNQYLDYEVDIEPWKEEIKVNFPQISERIIKENLERMKEFNNPSFRRAFLEKIKLNKDKIYLIAEKLLNKKEEIIRAYNELGFSTNPQDWNIKEEDIKKAIQYALYIRDRFTILTLYQFLGVLKNLSNDV</sequence>
<dbReference type="Gene3D" id="1.20.1090.10">
    <property type="entry name" value="Dehydroquinate synthase-like - alpha domain"/>
    <property type="match status" value="1"/>
</dbReference>
<evidence type="ECO:0000256" key="9">
    <source>
        <dbReference type="ARBA" id="ARBA00023264"/>
    </source>
</evidence>
<dbReference type="EMBL" id="DTDV01000014">
    <property type="protein sequence ID" value="HGK23760.1"/>
    <property type="molecule type" value="Genomic_DNA"/>
</dbReference>
<evidence type="ECO:0000313" key="10">
    <source>
        <dbReference type="EMBL" id="HGK23760.1"/>
    </source>
</evidence>
<dbReference type="GO" id="GO:0016614">
    <property type="term" value="F:oxidoreductase activity, acting on CH-OH group of donors"/>
    <property type="evidence" value="ECO:0007669"/>
    <property type="project" value="InterPro"/>
</dbReference>
<evidence type="ECO:0000256" key="5">
    <source>
        <dbReference type="ARBA" id="ARBA00023002"/>
    </source>
</evidence>
<dbReference type="GO" id="GO:0046872">
    <property type="term" value="F:metal ion binding"/>
    <property type="evidence" value="ECO:0007669"/>
    <property type="project" value="UniProtKB-KW"/>
</dbReference>
<dbReference type="CDD" id="cd08175">
    <property type="entry name" value="G1PDH"/>
    <property type="match status" value="1"/>
</dbReference>
<dbReference type="PANTHER" id="PTHR43616:SF5">
    <property type="entry name" value="GLYCEROL DEHYDROGENASE 1"/>
    <property type="match status" value="1"/>
</dbReference>
<evidence type="ECO:0000256" key="3">
    <source>
        <dbReference type="ARBA" id="ARBA00022723"/>
    </source>
</evidence>
<gene>
    <name evidence="10" type="ORF">ENU78_04840</name>
</gene>
<evidence type="ECO:0000256" key="6">
    <source>
        <dbReference type="ARBA" id="ARBA00023027"/>
    </source>
</evidence>
<keyword evidence="7" id="KW-0443">Lipid metabolism</keyword>
<dbReference type="SUPFAM" id="SSF56796">
    <property type="entry name" value="Dehydroquinate synthase-like"/>
    <property type="match status" value="1"/>
</dbReference>
<dbReference type="InterPro" id="IPR032837">
    <property type="entry name" value="G1PDH"/>
</dbReference>
<keyword evidence="5" id="KW-0560">Oxidoreductase</keyword>
<accession>A0A7V3ZJ54</accession>
<dbReference type="GO" id="GO:0005829">
    <property type="term" value="C:cytosol"/>
    <property type="evidence" value="ECO:0007669"/>
    <property type="project" value="TreeGrafter"/>
</dbReference>
<dbReference type="AlphaFoldDB" id="A0A7V3ZJ54"/>
<keyword evidence="3" id="KW-0479">Metal-binding</keyword>
<keyword evidence="1" id="KW-0963">Cytoplasm</keyword>